<evidence type="ECO:0000313" key="5">
    <source>
        <dbReference type="EMBL" id="SCU91695.1"/>
    </source>
</evidence>
<evidence type="ECO:0000256" key="2">
    <source>
        <dbReference type="ARBA" id="ARBA00022763"/>
    </source>
</evidence>
<keyword evidence="3" id="KW-0234">DNA repair</keyword>
<organism evidence="5 6">
    <name type="scientific">Lachancea dasiensis</name>
    <dbReference type="NCBI Taxonomy" id="1072105"/>
    <lineage>
        <taxon>Eukaryota</taxon>
        <taxon>Fungi</taxon>
        <taxon>Dikarya</taxon>
        <taxon>Ascomycota</taxon>
        <taxon>Saccharomycotina</taxon>
        <taxon>Saccharomycetes</taxon>
        <taxon>Saccharomycetales</taxon>
        <taxon>Saccharomycetaceae</taxon>
        <taxon>Lachancea</taxon>
    </lineage>
</organism>
<name>A0A1G4JMC3_9SACH</name>
<dbReference type="Pfam" id="PF07061">
    <property type="entry name" value="Swi5"/>
    <property type="match status" value="1"/>
</dbReference>
<dbReference type="EMBL" id="LT598458">
    <property type="protein sequence ID" value="SCU91695.1"/>
    <property type="molecule type" value="Genomic_DNA"/>
</dbReference>
<dbReference type="Proteomes" id="UP000190274">
    <property type="component" value="Chromosome F"/>
</dbReference>
<dbReference type="InterPro" id="IPR010760">
    <property type="entry name" value="DNA-repair_Swi5"/>
</dbReference>
<dbReference type="GO" id="GO:0032798">
    <property type="term" value="C:Swi5-Sfr1 complex"/>
    <property type="evidence" value="ECO:0007669"/>
    <property type="project" value="EnsemblFungi"/>
</dbReference>
<evidence type="ECO:0000313" key="6">
    <source>
        <dbReference type="Proteomes" id="UP000190274"/>
    </source>
</evidence>
<keyword evidence="6" id="KW-1185">Reference proteome</keyword>
<keyword evidence="2" id="KW-0227">DNA damage</keyword>
<evidence type="ECO:0000256" key="1">
    <source>
        <dbReference type="ARBA" id="ARBA00008060"/>
    </source>
</evidence>
<dbReference type="AlphaFoldDB" id="A0A1G4JMC3"/>
<dbReference type="GO" id="GO:0010772">
    <property type="term" value="P:meiotic DNA recombinase assembly involved in reciprocal meiotic recombination"/>
    <property type="evidence" value="ECO:0007669"/>
    <property type="project" value="TreeGrafter"/>
</dbReference>
<comment type="similarity">
    <text evidence="1">Belongs to the SWI5/SAE3 family.</text>
</comment>
<dbReference type="PANTHER" id="PTHR28529:SF2">
    <property type="entry name" value="DNA REPAIR PROTEIN SWI5 HOMOLOG"/>
    <property type="match status" value="1"/>
</dbReference>
<proteinExistence type="inferred from homology"/>
<keyword evidence="4" id="KW-0175">Coiled coil</keyword>
<sequence length="94" mass="11037">MNNTTSARTTKLDAELSRLQGEHNELQRRFHELSRMLNIDSTPELVMKKHITDLKKYNELRDTGLGLTQIIANEKKCKIKEVFEEMGYDMQDRP</sequence>
<dbReference type="OrthoDB" id="255837at2759"/>
<feature type="coiled-coil region" evidence="4">
    <location>
        <begin position="9"/>
        <end position="36"/>
    </location>
</feature>
<dbReference type="STRING" id="1266660.A0A1G4JMC3"/>
<dbReference type="Gene3D" id="1.20.5.170">
    <property type="match status" value="1"/>
</dbReference>
<dbReference type="GO" id="GO:0000794">
    <property type="term" value="C:condensed nuclear chromosome"/>
    <property type="evidence" value="ECO:0007669"/>
    <property type="project" value="EnsemblFungi"/>
</dbReference>
<dbReference type="GO" id="GO:0034974">
    <property type="term" value="C:Swi5-Swi2 complex"/>
    <property type="evidence" value="ECO:0007669"/>
    <property type="project" value="TreeGrafter"/>
</dbReference>
<accession>A0A1G4JMC3</accession>
<reference evidence="5 6" key="1">
    <citation type="submission" date="2016-03" db="EMBL/GenBank/DDBJ databases">
        <authorList>
            <person name="Devillers H."/>
        </authorList>
    </citation>
    <scope>NUCLEOTIDE SEQUENCE [LARGE SCALE GENOMIC DNA]</scope>
    <source>
        <strain evidence="5">CBS 10888</strain>
    </source>
</reference>
<dbReference type="PANTHER" id="PTHR28529">
    <property type="entry name" value="DNA REPAIR PROTEIN SWI5 HOMOLOG"/>
    <property type="match status" value="1"/>
</dbReference>
<gene>
    <name evidence="5" type="ORF">LADA_0F11474G</name>
</gene>
<protein>
    <submittedName>
        <fullName evidence="5">LADA_0F11474g1_1</fullName>
    </submittedName>
</protein>
<evidence type="ECO:0000256" key="4">
    <source>
        <dbReference type="SAM" id="Coils"/>
    </source>
</evidence>
<evidence type="ECO:0000256" key="3">
    <source>
        <dbReference type="ARBA" id="ARBA00023204"/>
    </source>
</evidence>
<dbReference type="GO" id="GO:0000709">
    <property type="term" value="P:meiotic joint molecule formation"/>
    <property type="evidence" value="ECO:0007669"/>
    <property type="project" value="TreeGrafter"/>
</dbReference>